<gene>
    <name evidence="2" type="ORF">US54_C0001G0061</name>
</gene>
<dbReference type="Proteomes" id="UP000034471">
    <property type="component" value="Unassembled WGS sequence"/>
</dbReference>
<sequence length="244" mass="27550">MTRKYLFVCSFVLLALVTSRYFFSQKQIVTSFSPVVVSPPTNRIDVLSLSKDDYEKIQKGKYNAVFITKKDGAKKQVHYNDKALLSLALSPSQKQAAFFYLPNDQSSEELSFILLSLESGMTRQVYYTFLSDMGSGIHWLGNNHLFFLSHCGTACQGITLLDIRSGKTKSGVLTYPSFPNQPAKTHFKDWFGQELVINGLVKDVSSATESNLHYFIFILEDDAGNFLGEKKFQFMEAKADKLLL</sequence>
<keyword evidence="1" id="KW-0732">Signal</keyword>
<dbReference type="STRING" id="1618481.US54_C0001G0061"/>
<name>A0A0G0KEB4_9BACT</name>
<protein>
    <submittedName>
        <fullName evidence="2">Uncharacterized protein</fullName>
    </submittedName>
</protein>
<accession>A0A0G0KEB4</accession>
<reference evidence="2" key="1">
    <citation type="journal article" date="2015" name="Nature">
        <title>rRNA introns, odd ribosomes, and small enigmatic genomes across a large radiation of phyla.</title>
        <authorList>
            <person name="Brown C.T."/>
            <person name="Hug L.A."/>
            <person name="Thomas B.C."/>
            <person name="Sharon I."/>
            <person name="Castelle C.J."/>
            <person name="Singh A."/>
            <person name="Wilkins M.J."/>
            <person name="Williams K.H."/>
            <person name="Banfield J.F."/>
        </authorList>
    </citation>
    <scope>NUCLEOTIDE SEQUENCE [LARGE SCALE GENOMIC DNA]</scope>
</reference>
<organism evidence="2">
    <name type="scientific">Candidatus Roizmanbacteria bacterium GW2011_GWA2_37_7</name>
    <dbReference type="NCBI Taxonomy" id="1618481"/>
    <lineage>
        <taxon>Bacteria</taxon>
        <taxon>Candidatus Roizmaniibacteriota</taxon>
    </lineage>
</organism>
<comment type="caution">
    <text evidence="2">The sequence shown here is derived from an EMBL/GenBank/DDBJ whole genome shotgun (WGS) entry which is preliminary data.</text>
</comment>
<dbReference type="AlphaFoldDB" id="A0A0G0KEB4"/>
<proteinExistence type="predicted"/>
<dbReference type="EMBL" id="LBTJ01000001">
    <property type="protein sequence ID" value="KKQ38936.1"/>
    <property type="molecule type" value="Genomic_DNA"/>
</dbReference>
<feature type="signal peptide" evidence="1">
    <location>
        <begin position="1"/>
        <end position="24"/>
    </location>
</feature>
<evidence type="ECO:0000313" key="2">
    <source>
        <dbReference type="EMBL" id="KKQ38936.1"/>
    </source>
</evidence>
<evidence type="ECO:0000256" key="1">
    <source>
        <dbReference type="SAM" id="SignalP"/>
    </source>
</evidence>
<feature type="chain" id="PRO_5002533128" evidence="1">
    <location>
        <begin position="25"/>
        <end position="244"/>
    </location>
</feature>